<accession>A0A1N7SGE7</accession>
<evidence type="ECO:0000313" key="2">
    <source>
        <dbReference type="EMBL" id="SIT46049.1"/>
    </source>
</evidence>
<dbReference type="InterPro" id="IPR008523">
    <property type="entry name" value="DUF805"/>
</dbReference>
<keyword evidence="1" id="KW-0812">Transmembrane</keyword>
<name>A0A1N7SGE7_9BURK</name>
<sequence length="123" mass="13112">MPFIPLYAAFLLLRGRITRSEWLTRVAIAALVCAAFGSLAGAAFGEVGSGCFALLFIWIAIALATQRLHDVGRPGGALVVAIVPVIGPLWVLGQLLKRGVDHSNRFGADPASRIDYLLVDIAR</sequence>
<organism evidence="2 3">
    <name type="scientific">Paraburkholderia piptadeniae</name>
    <dbReference type="NCBI Taxonomy" id="1701573"/>
    <lineage>
        <taxon>Bacteria</taxon>
        <taxon>Pseudomonadati</taxon>
        <taxon>Pseudomonadota</taxon>
        <taxon>Betaproteobacteria</taxon>
        <taxon>Burkholderiales</taxon>
        <taxon>Burkholderiaceae</taxon>
        <taxon>Paraburkholderia</taxon>
    </lineage>
</organism>
<comment type="caution">
    <text evidence="2">The sequence shown here is derived from an EMBL/GenBank/DDBJ whole genome shotgun (WGS) entry which is preliminary data.</text>
</comment>
<dbReference type="PANTHER" id="PTHR34980:SF3">
    <property type="entry name" value="BLR8105 PROTEIN"/>
    <property type="match status" value="1"/>
</dbReference>
<dbReference type="OrthoDB" id="9812349at2"/>
<feature type="transmembrane region" description="Helical" evidence="1">
    <location>
        <begin position="47"/>
        <end position="65"/>
    </location>
</feature>
<protein>
    <recommendedName>
        <fullName evidence="4">DUF805 domain-containing protein</fullName>
    </recommendedName>
</protein>
<feature type="transmembrane region" description="Helical" evidence="1">
    <location>
        <begin position="22"/>
        <end position="41"/>
    </location>
</feature>
<reference evidence="2" key="1">
    <citation type="submission" date="2016-12" db="EMBL/GenBank/DDBJ databases">
        <authorList>
            <person name="Moulin L."/>
        </authorList>
    </citation>
    <scope>NUCLEOTIDE SEQUENCE [LARGE SCALE GENOMIC DNA]</scope>
    <source>
        <strain evidence="2">STM 7183</strain>
    </source>
</reference>
<evidence type="ECO:0000256" key="1">
    <source>
        <dbReference type="SAM" id="Phobius"/>
    </source>
</evidence>
<dbReference type="GO" id="GO:0005886">
    <property type="term" value="C:plasma membrane"/>
    <property type="evidence" value="ECO:0007669"/>
    <property type="project" value="TreeGrafter"/>
</dbReference>
<evidence type="ECO:0000313" key="3">
    <source>
        <dbReference type="Proteomes" id="UP000195569"/>
    </source>
</evidence>
<keyword evidence="3" id="KW-1185">Reference proteome</keyword>
<dbReference type="RefSeq" id="WP_087736907.1">
    <property type="nucleotide sequence ID" value="NZ_CYGY02000050.1"/>
</dbReference>
<feature type="transmembrane region" description="Helical" evidence="1">
    <location>
        <begin position="77"/>
        <end position="96"/>
    </location>
</feature>
<keyword evidence="1" id="KW-0472">Membrane</keyword>
<evidence type="ECO:0008006" key="4">
    <source>
        <dbReference type="Google" id="ProtNLM"/>
    </source>
</evidence>
<proteinExistence type="predicted"/>
<keyword evidence="1" id="KW-1133">Transmembrane helix</keyword>
<dbReference type="PANTHER" id="PTHR34980">
    <property type="entry name" value="INNER MEMBRANE PROTEIN-RELATED-RELATED"/>
    <property type="match status" value="1"/>
</dbReference>
<dbReference type="Pfam" id="PF05656">
    <property type="entry name" value="DUF805"/>
    <property type="match status" value="1"/>
</dbReference>
<dbReference type="EMBL" id="CYGY02000050">
    <property type="protein sequence ID" value="SIT46049.1"/>
    <property type="molecule type" value="Genomic_DNA"/>
</dbReference>
<dbReference type="AlphaFoldDB" id="A0A1N7SGE7"/>
<dbReference type="Proteomes" id="UP000195569">
    <property type="component" value="Unassembled WGS sequence"/>
</dbReference>
<gene>
    <name evidence="2" type="ORF">BN2476_500012</name>
</gene>